<accession>A0A059FFD3</accession>
<dbReference type="Pfam" id="PF03968">
    <property type="entry name" value="LptD_N"/>
    <property type="match status" value="1"/>
</dbReference>
<dbReference type="InterPro" id="IPR052037">
    <property type="entry name" value="LPS_export_LptA"/>
</dbReference>
<dbReference type="EMBL" id="ARYI01000014">
    <property type="protein sequence ID" value="KCZ89312.1"/>
    <property type="molecule type" value="Genomic_DNA"/>
</dbReference>
<feature type="chain" id="PRO_5001578034" evidence="3">
    <location>
        <begin position="26"/>
        <end position="180"/>
    </location>
</feature>
<dbReference type="InterPro" id="IPR005653">
    <property type="entry name" value="OstA-like_N"/>
</dbReference>
<feature type="region of interest" description="Disordered" evidence="2">
    <location>
        <begin position="159"/>
        <end position="180"/>
    </location>
</feature>
<organism evidence="5 6">
    <name type="scientific">Hyphomonas hirschiana VP5</name>
    <dbReference type="NCBI Taxonomy" id="1280951"/>
    <lineage>
        <taxon>Bacteria</taxon>
        <taxon>Pseudomonadati</taxon>
        <taxon>Pseudomonadota</taxon>
        <taxon>Alphaproteobacteria</taxon>
        <taxon>Hyphomonadales</taxon>
        <taxon>Hyphomonadaceae</taxon>
        <taxon>Hyphomonas</taxon>
    </lineage>
</organism>
<dbReference type="PANTHER" id="PTHR36504">
    <property type="entry name" value="LIPOPOLYSACCHARIDE EXPORT SYSTEM PROTEIN LPTA"/>
    <property type="match status" value="1"/>
</dbReference>
<protein>
    <submittedName>
        <fullName evidence="5">OstA family protein</fullName>
    </submittedName>
</protein>
<dbReference type="GO" id="GO:0030288">
    <property type="term" value="C:outer membrane-bounded periplasmic space"/>
    <property type="evidence" value="ECO:0007669"/>
    <property type="project" value="TreeGrafter"/>
</dbReference>
<feature type="compositionally biased region" description="Basic and acidic residues" evidence="2">
    <location>
        <begin position="168"/>
        <end position="180"/>
    </location>
</feature>
<evidence type="ECO:0000313" key="6">
    <source>
        <dbReference type="Proteomes" id="UP000025061"/>
    </source>
</evidence>
<dbReference type="GO" id="GO:0015920">
    <property type="term" value="P:lipopolysaccharide transport"/>
    <property type="evidence" value="ECO:0007669"/>
    <property type="project" value="TreeGrafter"/>
</dbReference>
<evidence type="ECO:0000256" key="3">
    <source>
        <dbReference type="SAM" id="SignalP"/>
    </source>
</evidence>
<dbReference type="GO" id="GO:0017089">
    <property type="term" value="F:glycolipid transfer activity"/>
    <property type="evidence" value="ECO:0007669"/>
    <property type="project" value="TreeGrafter"/>
</dbReference>
<evidence type="ECO:0000259" key="4">
    <source>
        <dbReference type="Pfam" id="PF03968"/>
    </source>
</evidence>
<feature type="signal peptide" evidence="3">
    <location>
        <begin position="1"/>
        <end position="25"/>
    </location>
</feature>
<dbReference type="Gene3D" id="2.60.450.10">
    <property type="entry name" value="Lipopolysaccharide (LPS) transport protein A like domain"/>
    <property type="match status" value="1"/>
</dbReference>
<keyword evidence="1 3" id="KW-0732">Signal</keyword>
<reference evidence="5 6" key="1">
    <citation type="submission" date="2013-04" db="EMBL/GenBank/DDBJ databases">
        <title>Hyphomonas hirschiana VP5 Genome Sequencing.</title>
        <authorList>
            <person name="Lai Q."/>
            <person name="Shao Z."/>
        </authorList>
    </citation>
    <scope>NUCLEOTIDE SEQUENCE [LARGE SCALE GENOMIC DNA]</scope>
    <source>
        <strain evidence="5 6">VP5</strain>
    </source>
</reference>
<sequence>MKMALLKAAGAGLVLGLLMGAPAFAQISSDGGPIYINSERTESLERERKVLLVGNVDIRQGTARLRADTVTIQFAPQQGETAAQPAQGVAGSFGQVESILAEGNVYYVTPELKAKGDRGNYELATDTIVMTGNVALMRDRDVAEGQRLVMEVTNRRTRLEGGGGRTRMVIDPEGKSQETP</sequence>
<dbReference type="PATRIC" id="fig|1280951.3.peg.2865"/>
<dbReference type="GO" id="GO:0009279">
    <property type="term" value="C:cell outer membrane"/>
    <property type="evidence" value="ECO:0007669"/>
    <property type="project" value="TreeGrafter"/>
</dbReference>
<dbReference type="PANTHER" id="PTHR36504:SF1">
    <property type="entry name" value="LIPOPOLYSACCHARIDE EXPORT SYSTEM PROTEIN LPTA"/>
    <property type="match status" value="1"/>
</dbReference>
<evidence type="ECO:0000256" key="2">
    <source>
        <dbReference type="SAM" id="MobiDB-lite"/>
    </source>
</evidence>
<name>A0A059FFD3_9PROT</name>
<evidence type="ECO:0000256" key="1">
    <source>
        <dbReference type="ARBA" id="ARBA00022729"/>
    </source>
</evidence>
<dbReference type="OrthoDB" id="7171889at2"/>
<keyword evidence="6" id="KW-1185">Reference proteome</keyword>
<dbReference type="Proteomes" id="UP000025061">
    <property type="component" value="Unassembled WGS sequence"/>
</dbReference>
<feature type="domain" description="Organic solvent tolerance-like N-terminal" evidence="4">
    <location>
        <begin position="35"/>
        <end position="153"/>
    </location>
</feature>
<dbReference type="AlphaFoldDB" id="A0A059FFD3"/>
<evidence type="ECO:0000313" key="5">
    <source>
        <dbReference type="EMBL" id="KCZ89312.1"/>
    </source>
</evidence>
<gene>
    <name evidence="5" type="ORF">HHI_14217</name>
</gene>
<comment type="caution">
    <text evidence="5">The sequence shown here is derived from an EMBL/GenBank/DDBJ whole genome shotgun (WGS) entry which is preliminary data.</text>
</comment>
<proteinExistence type="predicted"/>